<sequence length="122" mass="13049">MPTCVMRARVSPPRSARPGGDPAVRARTPAAPGRSRTTGSGYRVLDLLWVAQAAKQPSARRLADERLLAEIVEIHTCSGGTYGAPRVHAMLRRRYPAKCPLHQRDLGHHAIGIPTGAARAAG</sequence>
<reference evidence="3 4" key="1">
    <citation type="submission" date="2019-07" db="EMBL/GenBank/DDBJ databases">
        <title>New species of Amycolatopsis and Streptomyces.</title>
        <authorList>
            <person name="Duangmal K."/>
            <person name="Teo W.F.A."/>
            <person name="Lipun K."/>
        </authorList>
    </citation>
    <scope>NUCLEOTIDE SEQUENCE [LARGE SCALE GENOMIC DNA]</scope>
    <source>
        <strain evidence="3 4">JCM 30562</strain>
    </source>
</reference>
<proteinExistence type="predicted"/>
<dbReference type="InterPro" id="IPR025948">
    <property type="entry name" value="HTH-like_dom"/>
</dbReference>
<evidence type="ECO:0000259" key="2">
    <source>
        <dbReference type="Pfam" id="PF13276"/>
    </source>
</evidence>
<evidence type="ECO:0000313" key="3">
    <source>
        <dbReference type="EMBL" id="TVT23933.1"/>
    </source>
</evidence>
<gene>
    <name evidence="3" type="ORF">FNH06_08190</name>
</gene>
<feature type="compositionally biased region" description="Low complexity" evidence="1">
    <location>
        <begin position="7"/>
        <end position="18"/>
    </location>
</feature>
<dbReference type="EMBL" id="VJZA01000009">
    <property type="protein sequence ID" value="TVT23933.1"/>
    <property type="molecule type" value="Genomic_DNA"/>
</dbReference>
<evidence type="ECO:0000256" key="1">
    <source>
        <dbReference type="SAM" id="MobiDB-lite"/>
    </source>
</evidence>
<dbReference type="AlphaFoldDB" id="A0A558AI33"/>
<keyword evidence="4" id="KW-1185">Reference proteome</keyword>
<organism evidence="3 4">
    <name type="scientific">Amycolatopsis acidiphila</name>
    <dbReference type="NCBI Taxonomy" id="715473"/>
    <lineage>
        <taxon>Bacteria</taxon>
        <taxon>Bacillati</taxon>
        <taxon>Actinomycetota</taxon>
        <taxon>Actinomycetes</taxon>
        <taxon>Pseudonocardiales</taxon>
        <taxon>Pseudonocardiaceae</taxon>
        <taxon>Amycolatopsis</taxon>
    </lineage>
</organism>
<dbReference type="Pfam" id="PF13276">
    <property type="entry name" value="HTH_21"/>
    <property type="match status" value="1"/>
</dbReference>
<name>A0A558AI33_9PSEU</name>
<feature type="domain" description="HTH-like" evidence="2">
    <location>
        <begin position="64"/>
        <end position="97"/>
    </location>
</feature>
<accession>A0A558AI33</accession>
<protein>
    <submittedName>
        <fullName evidence="3">Transposase</fullName>
    </submittedName>
</protein>
<dbReference type="Proteomes" id="UP000318578">
    <property type="component" value="Unassembled WGS sequence"/>
</dbReference>
<dbReference type="OrthoDB" id="3254719at2"/>
<evidence type="ECO:0000313" key="4">
    <source>
        <dbReference type="Proteomes" id="UP000318578"/>
    </source>
</evidence>
<feature type="region of interest" description="Disordered" evidence="1">
    <location>
        <begin position="1"/>
        <end position="38"/>
    </location>
</feature>
<comment type="caution">
    <text evidence="3">The sequence shown here is derived from an EMBL/GenBank/DDBJ whole genome shotgun (WGS) entry which is preliminary data.</text>
</comment>